<dbReference type="Gene3D" id="3.10.20.90">
    <property type="entry name" value="Phosphatidylinositol 3-kinase Catalytic Subunit, Chain A, domain 1"/>
    <property type="match status" value="1"/>
</dbReference>
<dbReference type="RefSeq" id="XP_047766156.1">
    <property type="nucleotide sequence ID" value="XM_047908619.1"/>
</dbReference>
<dbReference type="SUPFAM" id="SSF54236">
    <property type="entry name" value="Ubiquitin-like"/>
    <property type="match status" value="1"/>
</dbReference>
<gene>
    <name evidence="2" type="ORF">CLAFUR5_09471</name>
</gene>
<dbReference type="InterPro" id="IPR019954">
    <property type="entry name" value="Ubiquitin_CS"/>
</dbReference>
<reference evidence="2" key="1">
    <citation type="submission" date="2021-12" db="EMBL/GenBank/DDBJ databases">
        <authorList>
            <person name="Zaccaron A."/>
            <person name="Stergiopoulos I."/>
        </authorList>
    </citation>
    <scope>NUCLEOTIDE SEQUENCE</scope>
    <source>
        <strain evidence="2">Race5_Kim</strain>
    </source>
</reference>
<feature type="domain" description="Ubiquitin-like" evidence="1">
    <location>
        <begin position="75"/>
        <end position="151"/>
    </location>
</feature>
<accession>A0A9Q8UTH2</accession>
<keyword evidence="3" id="KW-1185">Reference proteome</keyword>
<dbReference type="EMBL" id="CP090171">
    <property type="protein sequence ID" value="UJO21790.1"/>
    <property type="molecule type" value="Genomic_DNA"/>
</dbReference>
<sequence>MPINITIHTNWLTRRNIRHAQNEIEYGTTSAQRDAGRRALEKIAMEEIMESVKKAIGDSDNEIKSAPPAPARKALQVRIYVEPDFGGGRLGLWIKKEDTVQHLKNIILEEMEVPIERQRLLYLGSEFQDGQRMDRYHVDHDAVIELRVRMG</sequence>
<evidence type="ECO:0000313" key="3">
    <source>
        <dbReference type="Proteomes" id="UP000756132"/>
    </source>
</evidence>
<protein>
    <recommendedName>
        <fullName evidence="1">Ubiquitin-like domain-containing protein</fullName>
    </recommendedName>
</protein>
<dbReference type="PROSITE" id="PS50053">
    <property type="entry name" value="UBIQUITIN_2"/>
    <property type="match status" value="1"/>
</dbReference>
<dbReference type="OrthoDB" id="417450at2759"/>
<dbReference type="KEGG" id="ffu:CLAFUR5_09471"/>
<reference evidence="2" key="2">
    <citation type="journal article" date="2022" name="Microb. Genom.">
        <title>A chromosome-scale genome assembly of the tomato pathogen Cladosporium fulvum reveals a compartmentalized genome architecture and the presence of a dispensable chromosome.</title>
        <authorList>
            <person name="Zaccaron A.Z."/>
            <person name="Chen L.H."/>
            <person name="Samaras A."/>
            <person name="Stergiopoulos I."/>
        </authorList>
    </citation>
    <scope>NUCLEOTIDE SEQUENCE</scope>
    <source>
        <strain evidence="2">Race5_Kim</strain>
    </source>
</reference>
<evidence type="ECO:0000313" key="2">
    <source>
        <dbReference type="EMBL" id="UJO21790.1"/>
    </source>
</evidence>
<dbReference type="InterPro" id="IPR000626">
    <property type="entry name" value="Ubiquitin-like_dom"/>
</dbReference>
<proteinExistence type="predicted"/>
<dbReference type="SMART" id="SM00213">
    <property type="entry name" value="UBQ"/>
    <property type="match status" value="1"/>
</dbReference>
<dbReference type="InterPro" id="IPR029071">
    <property type="entry name" value="Ubiquitin-like_domsf"/>
</dbReference>
<name>A0A9Q8UTH2_PASFU</name>
<dbReference type="GeneID" id="71989349"/>
<dbReference type="Pfam" id="PF00240">
    <property type="entry name" value="ubiquitin"/>
    <property type="match status" value="1"/>
</dbReference>
<dbReference type="Proteomes" id="UP000756132">
    <property type="component" value="Chromosome 9"/>
</dbReference>
<dbReference type="PROSITE" id="PS00299">
    <property type="entry name" value="UBIQUITIN_1"/>
    <property type="match status" value="1"/>
</dbReference>
<evidence type="ECO:0000259" key="1">
    <source>
        <dbReference type="PROSITE" id="PS50053"/>
    </source>
</evidence>
<organism evidence="2 3">
    <name type="scientific">Passalora fulva</name>
    <name type="common">Tomato leaf mold</name>
    <name type="synonym">Cladosporium fulvum</name>
    <dbReference type="NCBI Taxonomy" id="5499"/>
    <lineage>
        <taxon>Eukaryota</taxon>
        <taxon>Fungi</taxon>
        <taxon>Dikarya</taxon>
        <taxon>Ascomycota</taxon>
        <taxon>Pezizomycotina</taxon>
        <taxon>Dothideomycetes</taxon>
        <taxon>Dothideomycetidae</taxon>
        <taxon>Mycosphaerellales</taxon>
        <taxon>Mycosphaerellaceae</taxon>
        <taxon>Fulvia</taxon>
    </lineage>
</organism>
<dbReference type="AlphaFoldDB" id="A0A9Q8UTH2"/>